<evidence type="ECO:0000313" key="2">
    <source>
        <dbReference type="EMBL" id="GFS46711.1"/>
    </source>
</evidence>
<gene>
    <name evidence="2" type="primary">NOL4</name>
    <name evidence="2" type="ORF">NPIL_148081</name>
</gene>
<sequence>MEKKRHNTRHAAALAAAAASSEPCASSSPSRSSSPPLIDQKSPSSSPDMTSKTDMYESFQAWALKTYGDSAKTKTVTRRKYNRILKILRGEEQTSAENSKFRFWVKAKGFKIGPPSGYSSSAKLTDQVLYIPCSKLPLKIVPSVSGNEFRCPVEEQKIKNTFTQSISSMAS</sequence>
<dbReference type="EMBL" id="BMAW01090820">
    <property type="protein sequence ID" value="GFS46711.1"/>
    <property type="molecule type" value="Genomic_DNA"/>
</dbReference>
<dbReference type="AlphaFoldDB" id="A0A8X6MF93"/>
<evidence type="ECO:0000256" key="1">
    <source>
        <dbReference type="SAM" id="MobiDB-lite"/>
    </source>
</evidence>
<feature type="compositionally biased region" description="Polar residues" evidence="1">
    <location>
        <begin position="41"/>
        <end position="52"/>
    </location>
</feature>
<name>A0A8X6MF93_NEPPI</name>
<accession>A0A8X6MF93</accession>
<reference evidence="2" key="1">
    <citation type="submission" date="2020-08" db="EMBL/GenBank/DDBJ databases">
        <title>Multicomponent nature underlies the extraordinary mechanical properties of spider dragline silk.</title>
        <authorList>
            <person name="Kono N."/>
            <person name="Nakamura H."/>
            <person name="Mori M."/>
            <person name="Yoshida Y."/>
            <person name="Ohtoshi R."/>
            <person name="Malay A.D."/>
            <person name="Moran D.A.P."/>
            <person name="Tomita M."/>
            <person name="Numata K."/>
            <person name="Arakawa K."/>
        </authorList>
    </citation>
    <scope>NUCLEOTIDE SEQUENCE</scope>
</reference>
<organism evidence="2 3">
    <name type="scientific">Nephila pilipes</name>
    <name type="common">Giant wood spider</name>
    <name type="synonym">Nephila maculata</name>
    <dbReference type="NCBI Taxonomy" id="299642"/>
    <lineage>
        <taxon>Eukaryota</taxon>
        <taxon>Metazoa</taxon>
        <taxon>Ecdysozoa</taxon>
        <taxon>Arthropoda</taxon>
        <taxon>Chelicerata</taxon>
        <taxon>Arachnida</taxon>
        <taxon>Araneae</taxon>
        <taxon>Araneomorphae</taxon>
        <taxon>Entelegynae</taxon>
        <taxon>Araneoidea</taxon>
        <taxon>Nephilidae</taxon>
        <taxon>Nephila</taxon>
    </lineage>
</organism>
<protein>
    <submittedName>
        <fullName evidence="2">Nucleolar protein 4</fullName>
    </submittedName>
</protein>
<proteinExistence type="predicted"/>
<comment type="caution">
    <text evidence="2">The sequence shown here is derived from an EMBL/GenBank/DDBJ whole genome shotgun (WGS) entry which is preliminary data.</text>
</comment>
<feature type="region of interest" description="Disordered" evidence="1">
    <location>
        <begin position="1"/>
        <end position="52"/>
    </location>
</feature>
<dbReference type="Proteomes" id="UP000887013">
    <property type="component" value="Unassembled WGS sequence"/>
</dbReference>
<evidence type="ECO:0000313" key="3">
    <source>
        <dbReference type="Proteomes" id="UP000887013"/>
    </source>
</evidence>
<dbReference type="OrthoDB" id="10047222at2759"/>
<keyword evidence="3" id="KW-1185">Reference proteome</keyword>
<feature type="compositionally biased region" description="Low complexity" evidence="1">
    <location>
        <begin position="11"/>
        <end position="36"/>
    </location>
</feature>